<dbReference type="PROSITE" id="PS51259">
    <property type="entry name" value="MHD2"/>
    <property type="match status" value="1"/>
</dbReference>
<dbReference type="PROSITE" id="PS51258">
    <property type="entry name" value="MHD1"/>
    <property type="match status" value="1"/>
</dbReference>
<dbReference type="SUPFAM" id="SSF49562">
    <property type="entry name" value="C2 domain (Calcium/lipid-binding domain, CaLB)"/>
    <property type="match status" value="2"/>
</dbReference>
<dbReference type="GO" id="GO:0005543">
    <property type="term" value="F:phospholipid binding"/>
    <property type="evidence" value="ECO:0007669"/>
    <property type="project" value="InterPro"/>
</dbReference>
<dbReference type="Gene3D" id="2.60.40.150">
    <property type="entry name" value="C2 domain"/>
    <property type="match status" value="2"/>
</dbReference>
<dbReference type="CDD" id="cd04027">
    <property type="entry name" value="C2B_Munc13"/>
    <property type="match status" value="1"/>
</dbReference>
<dbReference type="OrthoDB" id="10053234at2759"/>
<dbReference type="PANTHER" id="PTHR10480">
    <property type="entry name" value="PROTEIN UNC-13 HOMOLOG"/>
    <property type="match status" value="1"/>
</dbReference>
<evidence type="ECO:0000256" key="2">
    <source>
        <dbReference type="ARBA" id="ARBA00022737"/>
    </source>
</evidence>
<evidence type="ECO:0000259" key="9">
    <source>
        <dbReference type="PROSITE" id="PS51259"/>
    </source>
</evidence>
<feature type="domain" description="C2" evidence="6">
    <location>
        <begin position="241"/>
        <end position="365"/>
    </location>
</feature>
<keyword evidence="4" id="KW-0862">Zinc</keyword>
<dbReference type="Proteomes" id="UP000288716">
    <property type="component" value="Unassembled WGS sequence"/>
</dbReference>
<dbReference type="PROSITE" id="PS00479">
    <property type="entry name" value="ZF_DAG_PE_1"/>
    <property type="match status" value="1"/>
</dbReference>
<evidence type="ECO:0000256" key="5">
    <source>
        <dbReference type="ARBA" id="ARBA00022837"/>
    </source>
</evidence>
<dbReference type="GO" id="GO:0043195">
    <property type="term" value="C:terminal bouton"/>
    <property type="evidence" value="ECO:0007669"/>
    <property type="project" value="TreeGrafter"/>
</dbReference>
<accession>A0A443SP99</accession>
<dbReference type="GO" id="GO:0030672">
    <property type="term" value="C:synaptic vesicle membrane"/>
    <property type="evidence" value="ECO:0007669"/>
    <property type="project" value="TreeGrafter"/>
</dbReference>
<evidence type="ECO:0000256" key="1">
    <source>
        <dbReference type="ARBA" id="ARBA00022723"/>
    </source>
</evidence>
<gene>
    <name evidence="10" type="ORF">B4U80_11469</name>
</gene>
<dbReference type="SMART" id="SM01145">
    <property type="entry name" value="DUF1041"/>
    <property type="match status" value="1"/>
</dbReference>
<dbReference type="Gene3D" id="3.30.60.20">
    <property type="match status" value="1"/>
</dbReference>
<dbReference type="InterPro" id="IPR014770">
    <property type="entry name" value="Munc13_1"/>
</dbReference>
<evidence type="ECO:0000313" key="11">
    <source>
        <dbReference type="Proteomes" id="UP000288716"/>
    </source>
</evidence>
<dbReference type="FunFam" id="2.60.40.150:FF:000014">
    <property type="entry name" value="protein unc-13 homolog B"/>
    <property type="match status" value="1"/>
</dbReference>
<dbReference type="InterPro" id="IPR014772">
    <property type="entry name" value="Munc13_dom-2"/>
</dbReference>
<dbReference type="GO" id="GO:0031594">
    <property type="term" value="C:neuromuscular junction"/>
    <property type="evidence" value="ECO:0007669"/>
    <property type="project" value="TreeGrafter"/>
</dbReference>
<dbReference type="InterPro" id="IPR046349">
    <property type="entry name" value="C1-like_sf"/>
</dbReference>
<feature type="domain" description="MHD2" evidence="9">
    <location>
        <begin position="927"/>
        <end position="1082"/>
    </location>
</feature>
<dbReference type="InterPro" id="IPR000008">
    <property type="entry name" value="C2_dom"/>
</dbReference>
<name>A0A443SP99_9ACAR</name>
<dbReference type="InterPro" id="IPR037302">
    <property type="entry name" value="Unc-13_C2B"/>
</dbReference>
<dbReference type="FunFam" id="2.60.40.150:FF:000002">
    <property type="entry name" value="Protein unc-13 homolog B"/>
    <property type="match status" value="1"/>
</dbReference>
<dbReference type="SMART" id="SM00109">
    <property type="entry name" value="C1"/>
    <property type="match status" value="1"/>
</dbReference>
<keyword evidence="1" id="KW-0479">Metal-binding</keyword>
<dbReference type="GO" id="GO:0019992">
    <property type="term" value="F:diacylglycerol binding"/>
    <property type="evidence" value="ECO:0007669"/>
    <property type="project" value="InterPro"/>
</dbReference>
<dbReference type="STRING" id="299467.A0A443SP99"/>
<dbReference type="Gene3D" id="1.10.357.50">
    <property type="match status" value="1"/>
</dbReference>
<organism evidence="10 11">
    <name type="scientific">Leptotrombidium deliense</name>
    <dbReference type="NCBI Taxonomy" id="299467"/>
    <lineage>
        <taxon>Eukaryota</taxon>
        <taxon>Metazoa</taxon>
        <taxon>Ecdysozoa</taxon>
        <taxon>Arthropoda</taxon>
        <taxon>Chelicerata</taxon>
        <taxon>Arachnida</taxon>
        <taxon>Acari</taxon>
        <taxon>Acariformes</taxon>
        <taxon>Trombidiformes</taxon>
        <taxon>Prostigmata</taxon>
        <taxon>Anystina</taxon>
        <taxon>Parasitengona</taxon>
        <taxon>Trombiculoidea</taxon>
        <taxon>Trombiculidae</taxon>
        <taxon>Leptotrombidium</taxon>
    </lineage>
</organism>
<dbReference type="Pfam" id="PF00168">
    <property type="entry name" value="C2"/>
    <property type="match status" value="2"/>
</dbReference>
<dbReference type="VEuPathDB" id="VectorBase:LDEU002681"/>
<feature type="domain" description="MHD1" evidence="8">
    <location>
        <begin position="673"/>
        <end position="816"/>
    </location>
</feature>
<keyword evidence="2" id="KW-0677">Repeat</keyword>
<feature type="domain" description="Phorbol-ester/DAG-type" evidence="7">
    <location>
        <begin position="108"/>
        <end position="158"/>
    </location>
</feature>
<dbReference type="EMBL" id="NCKV01000952">
    <property type="protein sequence ID" value="RWS29358.1"/>
    <property type="molecule type" value="Genomic_DNA"/>
</dbReference>
<evidence type="ECO:0000259" key="8">
    <source>
        <dbReference type="PROSITE" id="PS51258"/>
    </source>
</evidence>
<dbReference type="InterPro" id="IPR035892">
    <property type="entry name" value="C2_domain_sf"/>
</dbReference>
<dbReference type="SUPFAM" id="SSF57889">
    <property type="entry name" value="Cysteine-rich domain"/>
    <property type="match status" value="1"/>
</dbReference>
<dbReference type="GO" id="GO:0035249">
    <property type="term" value="P:synaptic transmission, glutamatergic"/>
    <property type="evidence" value="ECO:0007669"/>
    <property type="project" value="TreeGrafter"/>
</dbReference>
<protein>
    <submittedName>
        <fullName evidence="10">Protein unc-13 A-like protein</fullName>
    </submittedName>
</protein>
<sequence>MNHKIDMKKDHSPLIVNKIRNRVSVWSYITVFSNSDNPFFSGIDAMPDIRPRKKSIPLVSELTMAATKRNAGLTSAVPRASLNDEELKMHVYKKTLQALIYPISSTTPHNFQPWTATSPTYCYECEGLLWGIARQGVRCTECGVKCHEKCKDLLNADCLQRAAEKSSKHGAEDKANSIIMAMKDRMKIRERDKPEIFELIRQVFDAKRFAFLFKMNRNENKKRIEFKMNVFNVDDKSHSGHMKAVNQIVLDGTSKWSAKIAITVICAQGLIAKDKSGTSDPYVTVQVGKVKKRTRTMPQDLNPVWNEKFYFECHNSSDRIKVRVWDEDNDLKSKLRQKLTRESDDFLGQTIIEVRTLSGEMDVWYNLEKRTDKSAVSGAIRLHISVEIKGEEKVAPYHVQYTCLHENLFHHLCEKVNQGVVKIPDAKGDDGWKVYFDYPGQELVDEFAMRYGIESIYEAMTHFHCLSTKYLCPGVPAVMSTLLANINAYYAHTAASSAVSASDRFAASNFGKEKFVKLLDQLHNSLRIDLSMYRNNFPASSPEKLQDLKSTVDLLTSITFFRMKVQELSSPPRASTVVKDCAKACLRSTYQFLFENCTELYSREFQVDPKKEEQTDEQGPSLKNLDFWHKLIALMVSVIEEDRNSYAPVLNQFPQELNIGHLSAATMWSLFAVDMKYALEEHEQHRLCRSSAYMNLHFKVKWFYNTYCKDVPQFKGQVPEYPAWFEPFVMQWLNENDDVSLEYLNSAFLRDKKDGFQQSSEHSLFSNSVVDVFTQLTQCFDVISKLECPDPEIVKRYMKRFAKTIVKVLTSYADILKKEFPNYVSQEKTSCILMNNIQQLRVQLEKMFESMGGEKLEMDAANILKDLQNMLNGVLDDLSAVFSKSLELTIKQSVHELSGLLAQVKGSGSAQNQAALRNQQDVAAEADHILHPLMDLLDGKLSLFAQYCERTVLKRLLKELWKIVIHTLEKTIVLPPVSEKNVLLQNLPNAKIEDVSRLFKNHMTSNKLPTLGVMELPLQFEKNLTPRQCAILDVALETIKQYFHAGGNGLKKTFLEKSPELQSLRYALSLYTQTTDTLIKTFVTSQTQQDLPTREDGPVGEVQQQVDLFTHPGTGEHKVTVKIMACNELKWPNTSMFKPFVEVNLIGPHLSDKKRKFATKTKSNTTCPNMIGNEDEPSSFELHIAVKDYCFARDDRLVGVAIMQLRDIVEQGSCACWLPLGRRVHMDETGWTILRILSQRSNDEVAKEFVKLKSDVRNDSNLQQQ</sequence>
<dbReference type="InterPro" id="IPR002219">
    <property type="entry name" value="PKC_DAG/PE"/>
</dbReference>
<comment type="caution">
    <text evidence="10">The sequence shown here is derived from an EMBL/GenBank/DDBJ whole genome shotgun (WGS) entry which is preliminary data.</text>
</comment>
<reference evidence="10 11" key="1">
    <citation type="journal article" date="2018" name="Gigascience">
        <title>Genomes of trombidid mites reveal novel predicted allergens and laterally-transferred genes associated with secondary metabolism.</title>
        <authorList>
            <person name="Dong X."/>
            <person name="Chaisiri K."/>
            <person name="Xia D."/>
            <person name="Armstrong S.D."/>
            <person name="Fang Y."/>
            <person name="Donnelly M.J."/>
            <person name="Kadowaki T."/>
            <person name="McGarry J.W."/>
            <person name="Darby A.C."/>
            <person name="Makepeace B.L."/>
        </authorList>
    </citation>
    <scope>NUCLEOTIDE SEQUENCE [LARGE SCALE GENOMIC DNA]</scope>
    <source>
        <strain evidence="10">UoL-UT</strain>
    </source>
</reference>
<dbReference type="InterPro" id="IPR010439">
    <property type="entry name" value="MUN_dom"/>
</dbReference>
<dbReference type="GO" id="GO:0099525">
    <property type="term" value="P:presynaptic dense core vesicle exocytosis"/>
    <property type="evidence" value="ECO:0007669"/>
    <property type="project" value="TreeGrafter"/>
</dbReference>
<dbReference type="PROSITE" id="PS50004">
    <property type="entry name" value="C2"/>
    <property type="match status" value="2"/>
</dbReference>
<dbReference type="GO" id="GO:0008270">
    <property type="term" value="F:zinc ion binding"/>
    <property type="evidence" value="ECO:0007669"/>
    <property type="project" value="UniProtKB-KW"/>
</dbReference>
<dbReference type="PANTHER" id="PTHR10480:SF12">
    <property type="entry name" value="UNC-13, ISOFORM E"/>
    <property type="match status" value="1"/>
</dbReference>
<proteinExistence type="predicted"/>
<dbReference type="GO" id="GO:0061789">
    <property type="term" value="P:dense core granule priming"/>
    <property type="evidence" value="ECO:0007669"/>
    <property type="project" value="TreeGrafter"/>
</dbReference>
<dbReference type="Pfam" id="PF00130">
    <property type="entry name" value="C1_1"/>
    <property type="match status" value="1"/>
</dbReference>
<evidence type="ECO:0000313" key="10">
    <source>
        <dbReference type="EMBL" id="RWS29358.1"/>
    </source>
</evidence>
<keyword evidence="5" id="KW-0106">Calcium</keyword>
<feature type="domain" description="C2" evidence="6">
    <location>
        <begin position="1098"/>
        <end position="1218"/>
    </location>
</feature>
<evidence type="ECO:0000259" key="6">
    <source>
        <dbReference type="PROSITE" id="PS50004"/>
    </source>
</evidence>
<dbReference type="AlphaFoldDB" id="A0A443SP99"/>
<dbReference type="GO" id="GO:0005509">
    <property type="term" value="F:calcium ion binding"/>
    <property type="evidence" value="ECO:0007669"/>
    <property type="project" value="InterPro"/>
</dbReference>
<dbReference type="GO" id="GO:0042734">
    <property type="term" value="C:presynaptic membrane"/>
    <property type="evidence" value="ECO:0007669"/>
    <property type="project" value="TreeGrafter"/>
</dbReference>
<dbReference type="PROSITE" id="PS50081">
    <property type="entry name" value="ZF_DAG_PE_2"/>
    <property type="match status" value="1"/>
</dbReference>
<dbReference type="GO" id="GO:0016081">
    <property type="term" value="P:synaptic vesicle docking"/>
    <property type="evidence" value="ECO:0007669"/>
    <property type="project" value="TreeGrafter"/>
</dbReference>
<dbReference type="GO" id="GO:0098831">
    <property type="term" value="C:presynaptic active zone cytoplasmic component"/>
    <property type="evidence" value="ECO:0007669"/>
    <property type="project" value="TreeGrafter"/>
</dbReference>
<dbReference type="GO" id="GO:0005516">
    <property type="term" value="F:calmodulin binding"/>
    <property type="evidence" value="ECO:0007669"/>
    <property type="project" value="TreeGrafter"/>
</dbReference>
<dbReference type="InterPro" id="IPR027080">
    <property type="entry name" value="Unc-13"/>
</dbReference>
<evidence type="ECO:0000256" key="3">
    <source>
        <dbReference type="ARBA" id="ARBA00022771"/>
    </source>
</evidence>
<keyword evidence="11" id="KW-1185">Reference proteome</keyword>
<dbReference type="FunFam" id="1.20.58.1100:FF:000002">
    <property type="entry name" value="Unc-13, isoform C"/>
    <property type="match status" value="1"/>
</dbReference>
<dbReference type="GO" id="GO:0017075">
    <property type="term" value="F:syntaxin-1 binding"/>
    <property type="evidence" value="ECO:0007669"/>
    <property type="project" value="TreeGrafter"/>
</dbReference>
<dbReference type="Pfam" id="PF06292">
    <property type="entry name" value="MUN"/>
    <property type="match status" value="1"/>
</dbReference>
<keyword evidence="3" id="KW-0863">Zinc-finger</keyword>
<dbReference type="FunFam" id="1.10.357.50:FF:000001">
    <property type="entry name" value="Protein unc-13 homolog B"/>
    <property type="match status" value="1"/>
</dbReference>
<dbReference type="Gene3D" id="1.20.58.1100">
    <property type="match status" value="1"/>
</dbReference>
<dbReference type="GO" id="GO:0016082">
    <property type="term" value="P:synaptic vesicle priming"/>
    <property type="evidence" value="ECO:0007669"/>
    <property type="project" value="TreeGrafter"/>
</dbReference>
<dbReference type="FunFam" id="3.30.60.20:FF:000001">
    <property type="entry name" value="Protein unc-13 homolog B"/>
    <property type="match status" value="1"/>
</dbReference>
<evidence type="ECO:0000256" key="4">
    <source>
        <dbReference type="ARBA" id="ARBA00022833"/>
    </source>
</evidence>
<dbReference type="SMART" id="SM00239">
    <property type="entry name" value="C2"/>
    <property type="match status" value="2"/>
</dbReference>
<dbReference type="PRINTS" id="PR00360">
    <property type="entry name" value="C2DOMAIN"/>
</dbReference>
<evidence type="ECO:0000259" key="7">
    <source>
        <dbReference type="PROSITE" id="PS50081"/>
    </source>
</evidence>